<comment type="caution">
    <text evidence="1">The sequence shown here is derived from an EMBL/GenBank/DDBJ whole genome shotgun (WGS) entry which is preliminary data.</text>
</comment>
<accession>X1M9Z6</accession>
<reference evidence="1" key="1">
    <citation type="journal article" date="2014" name="Front. Microbiol.">
        <title>High frequency of phylogenetically diverse reductive dehalogenase-homologous genes in deep subseafloor sedimentary metagenomes.</title>
        <authorList>
            <person name="Kawai M."/>
            <person name="Futagami T."/>
            <person name="Toyoda A."/>
            <person name="Takaki Y."/>
            <person name="Nishi S."/>
            <person name="Hori S."/>
            <person name="Arai W."/>
            <person name="Tsubouchi T."/>
            <person name="Morono Y."/>
            <person name="Uchiyama I."/>
            <person name="Ito T."/>
            <person name="Fujiyama A."/>
            <person name="Inagaki F."/>
            <person name="Takami H."/>
        </authorList>
    </citation>
    <scope>NUCLEOTIDE SEQUENCE</scope>
    <source>
        <strain evidence="1">Expedition CK06-06</strain>
    </source>
</reference>
<evidence type="ECO:0000313" key="1">
    <source>
        <dbReference type="EMBL" id="GAI11495.1"/>
    </source>
</evidence>
<name>X1M9Z6_9ZZZZ</name>
<protein>
    <submittedName>
        <fullName evidence="1">Uncharacterized protein</fullName>
    </submittedName>
</protein>
<proteinExistence type="predicted"/>
<dbReference type="EMBL" id="BARV01006340">
    <property type="protein sequence ID" value="GAI11495.1"/>
    <property type="molecule type" value="Genomic_DNA"/>
</dbReference>
<dbReference type="AlphaFoldDB" id="X1M9Z6"/>
<sequence length="41" mass="4324">MQTSVALQQKEAACPPIAASLSIKYTLKPLLANSNAEVIPL</sequence>
<feature type="non-terminal residue" evidence="1">
    <location>
        <position position="41"/>
    </location>
</feature>
<organism evidence="1">
    <name type="scientific">marine sediment metagenome</name>
    <dbReference type="NCBI Taxonomy" id="412755"/>
    <lineage>
        <taxon>unclassified sequences</taxon>
        <taxon>metagenomes</taxon>
        <taxon>ecological metagenomes</taxon>
    </lineage>
</organism>
<gene>
    <name evidence="1" type="ORF">S06H3_12986</name>
</gene>